<keyword evidence="3" id="KW-1185">Reference proteome</keyword>
<organism evidence="2 3">
    <name type="scientific">Puccinia triticina</name>
    <dbReference type="NCBI Taxonomy" id="208348"/>
    <lineage>
        <taxon>Eukaryota</taxon>
        <taxon>Fungi</taxon>
        <taxon>Dikarya</taxon>
        <taxon>Basidiomycota</taxon>
        <taxon>Pucciniomycotina</taxon>
        <taxon>Pucciniomycetes</taxon>
        <taxon>Pucciniales</taxon>
        <taxon>Pucciniaceae</taxon>
        <taxon>Puccinia</taxon>
    </lineage>
</organism>
<feature type="region of interest" description="Disordered" evidence="1">
    <location>
        <begin position="500"/>
        <end position="784"/>
    </location>
</feature>
<dbReference type="GeneID" id="77808366"/>
<feature type="region of interest" description="Disordered" evidence="1">
    <location>
        <begin position="392"/>
        <end position="419"/>
    </location>
</feature>
<reference evidence="2" key="1">
    <citation type="submission" date="2022-10" db="EMBL/GenBank/DDBJ databases">
        <title>Puccinia triticina Genome sequencing and assembly.</title>
        <authorList>
            <person name="Li C."/>
        </authorList>
    </citation>
    <scope>NUCLEOTIDE SEQUENCE</scope>
    <source>
        <strain evidence="2">Pt15</strain>
    </source>
</reference>
<feature type="compositionally biased region" description="Polar residues" evidence="1">
    <location>
        <begin position="500"/>
        <end position="520"/>
    </location>
</feature>
<feature type="region of interest" description="Disordered" evidence="1">
    <location>
        <begin position="279"/>
        <end position="374"/>
    </location>
</feature>
<feature type="compositionally biased region" description="Low complexity" evidence="1">
    <location>
        <begin position="109"/>
        <end position="124"/>
    </location>
</feature>
<name>A0ABY7CED3_9BASI</name>
<feature type="compositionally biased region" description="Polar residues" evidence="1">
    <location>
        <begin position="773"/>
        <end position="784"/>
    </location>
</feature>
<feature type="region of interest" description="Disordered" evidence="1">
    <location>
        <begin position="1162"/>
        <end position="1225"/>
    </location>
</feature>
<protein>
    <submittedName>
        <fullName evidence="2">Uncharacterized protein</fullName>
    </submittedName>
</protein>
<sequence>MVEPRRRLPPDDSALLEFQPYNKINKRPDLIRFIRTLDPHVKLASKLKVDELRDIAQEFLSDLNARQAQSNSPGLSSSSLSDVPDQPSESARVIKSHTIPDTPSPPPAQAARSPARNTQSPARSPARRTARSPSRYAAPKTPTRSSKRAARRDLSQSPARSPSPARRTARSPAKDKVKTYQGASSRILQNLNSCSIPGKKFQGIGILQNLNSCSIPGKKFQAHSVEAFHLAVSKSSSAWKISSQIIEAQIIHPVYIPIPKSPIQKSGHPLSKAIKKITSSIADQPPAISEDSGEETLSEDLSEKNSTDSASSISDRESESDDAAPARGAKGKMKAPTTPRKKKNVRNRPRHRSARPLKSALAVKKGKKKMSKKERALEIISKVKECYSDGHRYHTRSGRVPPSASFDYSPPNHHRQPPDQIYYAEEGRYAEEGGEALYAEEGHVPPTRAYNQSNPCPKRRRYVQLQMGRETFAAPQPDQHRHNANSSEWRFTPAPVPFCSNPTETQSYSSHSAPTYNHQPCQPGPAHVAPSYGYEPPPFASTSQSKFPHQSSSTHFDYSPQAFNHAPQATSNPKTRAPSGPKPFDYSQYWNPSAQSYQFPSQGKTNAQLNTQSTQSFHFSCPSSTQGKSQPPTQSAQPPTSQFGQGPPPSTSAQPPTSQFGQGPPPATNSHSLFHQPAPPPTTGQFGQGPLSTNSLFGQSARPPPPSQFSQSALPPSTSALPLPTSQFSQSAPPPPPPARCGAQAAPPSNQSAPPPPPPSRFGGQAAPPPKQHSASLFSQPSSTSLFGQQSLTLFGQTSSTGMLGQLAPPFGQTSSTSMFGQLAPPQSNGLFGSSAPPPPPPSRFGHSATTIGQSNAEPTTNNPFMPSNNHILKSALKSNPPQHTDIRSQSKFAQRAQLKAYHFNVPSPPTSPTLVAPQDPKVNELCSGISRLDIWRPVVPIPRKRVHFTDAESCLNAAPQILADFLGNHNRVDQSFQPSPAETRTIVTSAPHPAIGLPPLRSSPPTTHSLAATNDFLPAQTAIEPPPLQSSTLPATSKPLASRIDPAPLTHTRQNFPPAQNPPPAHHFFKSTHTSAPKLLGTLQWIRIGYSKNRMLPLPDRPDRGRHHLSLGDAMPLASPTDCDEQQKGDPGTKSSLMLTGKQRFQLSTNCALKDRNLLVPEDPATQGGRSPAGLHRCSSSYVDHHAAQSPQSGKRGDAIVAVAPTLRAGATDPADYRQVETES</sequence>
<dbReference type="EMBL" id="CP110423">
    <property type="protein sequence ID" value="WAQ83130.1"/>
    <property type="molecule type" value="Genomic_DNA"/>
</dbReference>
<feature type="region of interest" description="Disordered" evidence="1">
    <location>
        <begin position="66"/>
        <end position="181"/>
    </location>
</feature>
<feature type="compositionally biased region" description="Low complexity" evidence="1">
    <location>
        <begin position="69"/>
        <end position="88"/>
    </location>
</feature>
<feature type="compositionally biased region" description="Low complexity" evidence="1">
    <location>
        <begin position="710"/>
        <end position="727"/>
    </location>
</feature>
<feature type="compositionally biased region" description="Low complexity" evidence="1">
    <location>
        <begin position="740"/>
        <end position="752"/>
    </location>
</feature>
<feature type="compositionally biased region" description="Basic and acidic residues" evidence="1">
    <location>
        <begin position="1216"/>
        <end position="1225"/>
    </location>
</feature>
<feature type="compositionally biased region" description="Polar residues" evidence="1">
    <location>
        <begin position="812"/>
        <end position="832"/>
    </location>
</feature>
<accession>A0ABY7CED3</accession>
<feature type="compositionally biased region" description="Basic residues" evidence="1">
    <location>
        <begin position="329"/>
        <end position="355"/>
    </location>
</feature>
<dbReference type="Proteomes" id="UP001164743">
    <property type="component" value="Chromosome 3A"/>
</dbReference>
<feature type="region of interest" description="Disordered" evidence="1">
    <location>
        <begin position="805"/>
        <end position="847"/>
    </location>
</feature>
<evidence type="ECO:0000313" key="2">
    <source>
        <dbReference type="EMBL" id="WAQ83130.1"/>
    </source>
</evidence>
<feature type="compositionally biased region" description="Acidic residues" evidence="1">
    <location>
        <begin position="291"/>
        <end position="300"/>
    </location>
</feature>
<feature type="compositionally biased region" description="Polar residues" evidence="1">
    <location>
        <begin position="588"/>
        <end position="628"/>
    </location>
</feature>
<evidence type="ECO:0000313" key="3">
    <source>
        <dbReference type="Proteomes" id="UP001164743"/>
    </source>
</evidence>
<feature type="compositionally biased region" description="Low complexity" evidence="1">
    <location>
        <begin position="629"/>
        <end position="659"/>
    </location>
</feature>
<feature type="compositionally biased region" description="Low complexity" evidence="1">
    <location>
        <begin position="157"/>
        <end position="166"/>
    </location>
</feature>
<evidence type="ECO:0000256" key="1">
    <source>
        <dbReference type="SAM" id="MobiDB-lite"/>
    </source>
</evidence>
<proteinExistence type="predicted"/>
<dbReference type="RefSeq" id="XP_053018685.1">
    <property type="nucleotide sequence ID" value="XM_053167471.1"/>
</dbReference>
<feature type="compositionally biased region" description="Polar residues" evidence="1">
    <location>
        <begin position="540"/>
        <end position="556"/>
    </location>
</feature>
<feature type="region of interest" description="Disordered" evidence="1">
    <location>
        <begin position="1098"/>
        <end position="1138"/>
    </location>
</feature>
<gene>
    <name evidence="2" type="ORF">PtA15_3A497</name>
</gene>